<sequence>MTDTATLAERLFAAIDDHRYDDALAVLQPDAVLDTPLGAGLSTEAWLGINRSFAGSMPDGRHTLREVTPDGDRCAVEGTWSGTHTGPLATPGGEVPPTGRSVVLPFCAVITRRGERIGRLTVYFDSLSMFVQLGLAPEPAAA</sequence>
<dbReference type="InterPro" id="IPR032710">
    <property type="entry name" value="NTF2-like_dom_sf"/>
</dbReference>
<dbReference type="PANTHER" id="PTHR38436">
    <property type="entry name" value="POLYKETIDE CYCLASE SNOAL-LIKE DOMAIN"/>
    <property type="match status" value="1"/>
</dbReference>
<evidence type="ECO:0000259" key="1">
    <source>
        <dbReference type="Pfam" id="PF12680"/>
    </source>
</evidence>
<dbReference type="GO" id="GO:0030638">
    <property type="term" value="P:polyketide metabolic process"/>
    <property type="evidence" value="ECO:0007669"/>
    <property type="project" value="InterPro"/>
</dbReference>
<dbReference type="PANTHER" id="PTHR38436:SF1">
    <property type="entry name" value="ESTER CYCLASE"/>
    <property type="match status" value="1"/>
</dbReference>
<keyword evidence="2" id="KW-0413">Isomerase</keyword>
<dbReference type="GO" id="GO:0016853">
    <property type="term" value="F:isomerase activity"/>
    <property type="evidence" value="ECO:0007669"/>
    <property type="project" value="UniProtKB-KW"/>
</dbReference>
<dbReference type="Gene3D" id="3.10.450.50">
    <property type="match status" value="1"/>
</dbReference>
<dbReference type="Proteomes" id="UP000541969">
    <property type="component" value="Unassembled WGS sequence"/>
</dbReference>
<accession>A0A853CD67</accession>
<proteinExistence type="predicted"/>
<gene>
    <name evidence="2" type="ORF">GGQ55_000371</name>
</gene>
<reference evidence="2 3" key="1">
    <citation type="submission" date="2020-07" db="EMBL/GenBank/DDBJ databases">
        <title>Sequencing the genomes of 1000 actinobacteria strains.</title>
        <authorList>
            <person name="Klenk H.-P."/>
        </authorList>
    </citation>
    <scope>NUCLEOTIDE SEQUENCE [LARGE SCALE GENOMIC DNA]</scope>
    <source>
        <strain evidence="2 3">DSM 104001</strain>
    </source>
</reference>
<organism evidence="2 3">
    <name type="scientific">Petropleomorpha daqingensis</name>
    <dbReference type="NCBI Taxonomy" id="2026353"/>
    <lineage>
        <taxon>Bacteria</taxon>
        <taxon>Bacillati</taxon>
        <taxon>Actinomycetota</taxon>
        <taxon>Actinomycetes</taxon>
        <taxon>Geodermatophilales</taxon>
        <taxon>Geodermatophilaceae</taxon>
        <taxon>Petropleomorpha</taxon>
    </lineage>
</organism>
<name>A0A853CD67_9ACTN</name>
<protein>
    <submittedName>
        <fullName evidence="2">Ketosteroid isomerase-like protein</fullName>
    </submittedName>
</protein>
<keyword evidence="3" id="KW-1185">Reference proteome</keyword>
<dbReference type="InterPro" id="IPR037401">
    <property type="entry name" value="SnoaL-like"/>
</dbReference>
<comment type="caution">
    <text evidence="2">The sequence shown here is derived from an EMBL/GenBank/DDBJ whole genome shotgun (WGS) entry which is preliminary data.</text>
</comment>
<dbReference type="InterPro" id="IPR009959">
    <property type="entry name" value="Cyclase_SnoaL-like"/>
</dbReference>
<evidence type="ECO:0000313" key="3">
    <source>
        <dbReference type="Proteomes" id="UP000541969"/>
    </source>
</evidence>
<evidence type="ECO:0000313" key="2">
    <source>
        <dbReference type="EMBL" id="NYJ04093.1"/>
    </source>
</evidence>
<dbReference type="RefSeq" id="WP_179714856.1">
    <property type="nucleotide sequence ID" value="NZ_JACBZT010000001.1"/>
</dbReference>
<dbReference type="Pfam" id="PF12680">
    <property type="entry name" value="SnoaL_2"/>
    <property type="match status" value="1"/>
</dbReference>
<feature type="domain" description="SnoaL-like" evidence="1">
    <location>
        <begin position="8"/>
        <end position="117"/>
    </location>
</feature>
<dbReference type="AlphaFoldDB" id="A0A853CD67"/>
<dbReference type="EMBL" id="JACBZT010000001">
    <property type="protein sequence ID" value="NYJ04093.1"/>
    <property type="molecule type" value="Genomic_DNA"/>
</dbReference>
<dbReference type="SUPFAM" id="SSF54427">
    <property type="entry name" value="NTF2-like"/>
    <property type="match status" value="1"/>
</dbReference>